<comment type="caution">
    <text evidence="11">The sequence shown here is derived from an EMBL/GenBank/DDBJ whole genome shotgun (WGS) entry which is preliminary data.</text>
</comment>
<keyword evidence="3 9" id="KW-1003">Cell membrane</keyword>
<sequence>MLRNGLEPWHILIAVVVLVLLFGSKKLPDMARGLGKSMRILKAETKALRDEDEPTAPEAAPTAAQLAAPEAVAPSAAERARDRSA</sequence>
<evidence type="ECO:0000256" key="6">
    <source>
        <dbReference type="ARBA" id="ARBA00022989"/>
    </source>
</evidence>
<protein>
    <recommendedName>
        <fullName evidence="9">Sec-independent protein translocase protein TatA</fullName>
    </recommendedName>
</protein>
<keyword evidence="4 9" id="KW-0812">Transmembrane</keyword>
<dbReference type="NCBIfam" id="TIGR01411">
    <property type="entry name" value="tatAE"/>
    <property type="match status" value="1"/>
</dbReference>
<comment type="similarity">
    <text evidence="9">Belongs to the TatA/E family.</text>
</comment>
<keyword evidence="2 9" id="KW-0813">Transport</keyword>
<reference evidence="11 12" key="1">
    <citation type="submission" date="2018-11" db="EMBL/GenBank/DDBJ databases">
        <title>Sequencing the genomes of 1000 actinobacteria strains.</title>
        <authorList>
            <person name="Klenk H.-P."/>
        </authorList>
    </citation>
    <scope>NUCLEOTIDE SEQUENCE [LARGE SCALE GENOMIC DNA]</scope>
    <source>
        <strain evidence="11 12">DSM 44780</strain>
    </source>
</reference>
<dbReference type="Pfam" id="PF02416">
    <property type="entry name" value="TatA_B_E"/>
    <property type="match status" value="1"/>
</dbReference>
<dbReference type="GO" id="GO:0008320">
    <property type="term" value="F:protein transmembrane transporter activity"/>
    <property type="evidence" value="ECO:0007669"/>
    <property type="project" value="UniProtKB-UniRule"/>
</dbReference>
<evidence type="ECO:0000313" key="12">
    <source>
        <dbReference type="Proteomes" id="UP000267408"/>
    </source>
</evidence>
<feature type="compositionally biased region" description="Low complexity" evidence="10">
    <location>
        <begin position="56"/>
        <end position="77"/>
    </location>
</feature>
<keyword evidence="6 9" id="KW-1133">Transmembrane helix</keyword>
<dbReference type="InterPro" id="IPR006312">
    <property type="entry name" value="TatA/E"/>
</dbReference>
<organism evidence="11 12">
    <name type="scientific">Kitasatospora cineracea</name>
    <dbReference type="NCBI Taxonomy" id="88074"/>
    <lineage>
        <taxon>Bacteria</taxon>
        <taxon>Bacillati</taxon>
        <taxon>Actinomycetota</taxon>
        <taxon>Actinomycetes</taxon>
        <taxon>Kitasatosporales</taxon>
        <taxon>Streptomycetaceae</taxon>
        <taxon>Kitasatospora</taxon>
    </lineage>
</organism>
<dbReference type="AlphaFoldDB" id="A0A8G1URJ9"/>
<evidence type="ECO:0000256" key="9">
    <source>
        <dbReference type="HAMAP-Rule" id="MF_00236"/>
    </source>
</evidence>
<evidence type="ECO:0000256" key="3">
    <source>
        <dbReference type="ARBA" id="ARBA00022475"/>
    </source>
</evidence>
<feature type="transmembrane region" description="Helical" evidence="9">
    <location>
        <begin position="6"/>
        <end position="23"/>
    </location>
</feature>
<comment type="subcellular location">
    <subcellularLocation>
        <location evidence="1 9">Cell membrane</location>
        <topology evidence="1 9">Single-pass membrane protein</topology>
    </subcellularLocation>
</comment>
<dbReference type="Proteomes" id="UP000267408">
    <property type="component" value="Unassembled WGS sequence"/>
</dbReference>
<keyword evidence="7 9" id="KW-0811">Translocation</keyword>
<feature type="region of interest" description="Disordered" evidence="10">
    <location>
        <begin position="47"/>
        <end position="85"/>
    </location>
</feature>
<dbReference type="NCBIfam" id="NF001854">
    <property type="entry name" value="PRK00575.1"/>
    <property type="match status" value="1"/>
</dbReference>
<accession>A0A8G1URJ9</accession>
<dbReference type="GO" id="GO:0033281">
    <property type="term" value="C:TAT protein transport complex"/>
    <property type="evidence" value="ECO:0007669"/>
    <property type="project" value="UniProtKB-UniRule"/>
</dbReference>
<dbReference type="RefSeq" id="WP_123559027.1">
    <property type="nucleotide sequence ID" value="NZ_RJVJ01000001.1"/>
</dbReference>
<keyword evidence="5 9" id="KW-0653">Protein transport</keyword>
<evidence type="ECO:0000256" key="2">
    <source>
        <dbReference type="ARBA" id="ARBA00022448"/>
    </source>
</evidence>
<dbReference type="HAMAP" id="MF_00236">
    <property type="entry name" value="TatA_E"/>
    <property type="match status" value="1"/>
</dbReference>
<dbReference type="Gene3D" id="1.20.5.3310">
    <property type="match status" value="1"/>
</dbReference>
<dbReference type="EMBL" id="RJVJ01000001">
    <property type="protein sequence ID" value="ROR46442.1"/>
    <property type="molecule type" value="Genomic_DNA"/>
</dbReference>
<evidence type="ECO:0000256" key="8">
    <source>
        <dbReference type="ARBA" id="ARBA00023136"/>
    </source>
</evidence>
<evidence type="ECO:0000256" key="1">
    <source>
        <dbReference type="ARBA" id="ARBA00004162"/>
    </source>
</evidence>
<dbReference type="InterPro" id="IPR003369">
    <property type="entry name" value="TatA/B/E"/>
</dbReference>
<evidence type="ECO:0000256" key="10">
    <source>
        <dbReference type="SAM" id="MobiDB-lite"/>
    </source>
</evidence>
<name>A0A8G1URJ9_9ACTN</name>
<dbReference type="PANTHER" id="PTHR42982">
    <property type="entry name" value="SEC-INDEPENDENT PROTEIN TRANSLOCASE PROTEIN TATA"/>
    <property type="match status" value="1"/>
</dbReference>
<gene>
    <name evidence="9" type="primary">tatA</name>
    <name evidence="11" type="ORF">EDD39_4711</name>
</gene>
<evidence type="ECO:0000256" key="7">
    <source>
        <dbReference type="ARBA" id="ARBA00023010"/>
    </source>
</evidence>
<proteinExistence type="inferred from homology"/>
<dbReference type="GO" id="GO:0043953">
    <property type="term" value="P:protein transport by the Tat complex"/>
    <property type="evidence" value="ECO:0007669"/>
    <property type="project" value="UniProtKB-UniRule"/>
</dbReference>
<evidence type="ECO:0000313" key="11">
    <source>
        <dbReference type="EMBL" id="ROR46442.1"/>
    </source>
</evidence>
<evidence type="ECO:0000256" key="4">
    <source>
        <dbReference type="ARBA" id="ARBA00022692"/>
    </source>
</evidence>
<evidence type="ECO:0000256" key="5">
    <source>
        <dbReference type="ARBA" id="ARBA00022927"/>
    </source>
</evidence>
<keyword evidence="8 9" id="KW-0472">Membrane</keyword>
<comment type="subunit">
    <text evidence="9">The Tat system comprises two distinct complexes: a TatABC complex, containing multiple copies of TatA, TatB and TatC subunits, and a separate TatA complex, containing only TatA subunits. Substrates initially bind to the TatABC complex, which probably triggers association of the separate TatA complex to form the active translocon.</text>
</comment>
<dbReference type="PANTHER" id="PTHR42982:SF8">
    <property type="entry name" value="SEC-INDEPENDENT PROTEIN TRANSLOCASE PROTEIN TATA"/>
    <property type="match status" value="1"/>
</dbReference>
<comment type="function">
    <text evidence="9">Part of the twin-arginine translocation (Tat) system that transports large folded proteins containing a characteristic twin-arginine motif in their signal peptide across membranes. TatA could form the protein-conducting channel of the Tat system.</text>
</comment>